<dbReference type="InterPro" id="IPR044746">
    <property type="entry name" value="ABCC_6TM_D1"/>
</dbReference>
<dbReference type="GO" id="GO:0140359">
    <property type="term" value="F:ABC-type transporter activity"/>
    <property type="evidence" value="ECO:0007669"/>
    <property type="project" value="InterPro"/>
</dbReference>
<dbReference type="InterPro" id="IPR017871">
    <property type="entry name" value="ABC_transporter-like_CS"/>
</dbReference>
<dbReference type="GO" id="GO:0016887">
    <property type="term" value="F:ATP hydrolysis activity"/>
    <property type="evidence" value="ECO:0007669"/>
    <property type="project" value="InterPro"/>
</dbReference>
<organism evidence="14 15">
    <name type="scientific">Conoideocrella luteorostrata</name>
    <dbReference type="NCBI Taxonomy" id="1105319"/>
    <lineage>
        <taxon>Eukaryota</taxon>
        <taxon>Fungi</taxon>
        <taxon>Dikarya</taxon>
        <taxon>Ascomycota</taxon>
        <taxon>Pezizomycotina</taxon>
        <taxon>Sordariomycetes</taxon>
        <taxon>Hypocreomycetidae</taxon>
        <taxon>Hypocreales</taxon>
        <taxon>Clavicipitaceae</taxon>
        <taxon>Conoideocrella</taxon>
    </lineage>
</organism>
<dbReference type="InterPro" id="IPR050173">
    <property type="entry name" value="ABC_transporter_C-like"/>
</dbReference>
<dbReference type="PROSITE" id="PS50893">
    <property type="entry name" value="ABC_TRANSPORTER_2"/>
    <property type="match status" value="2"/>
</dbReference>
<keyword evidence="3" id="KW-1003">Cell membrane</keyword>
<keyword evidence="7 11" id="KW-1133">Transmembrane helix</keyword>
<dbReference type="InterPro" id="IPR036640">
    <property type="entry name" value="ABC1_TM_sf"/>
</dbReference>
<dbReference type="SMART" id="SM00382">
    <property type="entry name" value="AAA"/>
    <property type="match status" value="2"/>
</dbReference>
<dbReference type="InterPro" id="IPR027417">
    <property type="entry name" value="P-loop_NTPase"/>
</dbReference>
<dbReference type="Gene3D" id="1.20.1560.10">
    <property type="entry name" value="ABC transporter type 1, transmembrane domain"/>
    <property type="match status" value="2"/>
</dbReference>
<dbReference type="Pfam" id="PF00664">
    <property type="entry name" value="ABC_membrane"/>
    <property type="match status" value="2"/>
</dbReference>
<keyword evidence="6" id="KW-0067">ATP-binding</keyword>
<feature type="transmembrane region" description="Helical" evidence="11">
    <location>
        <begin position="950"/>
        <end position="974"/>
    </location>
</feature>
<feature type="transmembrane region" description="Helical" evidence="11">
    <location>
        <begin position="314"/>
        <end position="332"/>
    </location>
</feature>
<keyword evidence="2" id="KW-0813">Transport</keyword>
<feature type="transmembrane region" description="Helical" evidence="11">
    <location>
        <begin position="72"/>
        <end position="95"/>
    </location>
</feature>
<feature type="transmembrane region" description="Helical" evidence="11">
    <location>
        <begin position="1047"/>
        <end position="1067"/>
    </location>
</feature>
<dbReference type="CDD" id="cd03244">
    <property type="entry name" value="ABCC_MRP_domain2"/>
    <property type="match status" value="1"/>
</dbReference>
<dbReference type="PANTHER" id="PTHR24223:SF399">
    <property type="entry name" value="ABC TRANSPORTER ATNG"/>
    <property type="match status" value="1"/>
</dbReference>
<feature type="transmembrane region" description="Helical" evidence="11">
    <location>
        <begin position="282"/>
        <end position="302"/>
    </location>
</feature>
<dbReference type="FunFam" id="1.20.1560.10:FF:000055">
    <property type="entry name" value="ABC multidrug transporter (Eurofung)"/>
    <property type="match status" value="1"/>
</dbReference>
<evidence type="ECO:0000256" key="2">
    <source>
        <dbReference type="ARBA" id="ARBA00022448"/>
    </source>
</evidence>
<feature type="transmembrane region" description="Helical" evidence="11">
    <location>
        <begin position="204"/>
        <end position="224"/>
    </location>
</feature>
<evidence type="ECO:0000256" key="4">
    <source>
        <dbReference type="ARBA" id="ARBA00022692"/>
    </source>
</evidence>
<dbReference type="FunFam" id="3.40.50.300:FF:000838">
    <property type="entry name" value="ABC multidrug transporter (Eurofung)"/>
    <property type="match status" value="1"/>
</dbReference>
<evidence type="ECO:0000256" key="6">
    <source>
        <dbReference type="ARBA" id="ARBA00022840"/>
    </source>
</evidence>
<evidence type="ECO:0000256" key="5">
    <source>
        <dbReference type="ARBA" id="ARBA00022741"/>
    </source>
</evidence>
<evidence type="ECO:0000256" key="10">
    <source>
        <dbReference type="SAM" id="MobiDB-lite"/>
    </source>
</evidence>
<dbReference type="Pfam" id="PF24357">
    <property type="entry name" value="TMD0_ABC"/>
    <property type="match status" value="1"/>
</dbReference>
<feature type="transmembrane region" description="Helical" evidence="11">
    <location>
        <begin position="1131"/>
        <end position="1154"/>
    </location>
</feature>
<dbReference type="InterPro" id="IPR003439">
    <property type="entry name" value="ABC_transporter-like_ATP-bd"/>
</dbReference>
<gene>
    <name evidence="14" type="ORF">QQS21_008579</name>
</gene>
<evidence type="ECO:0000256" key="7">
    <source>
        <dbReference type="ARBA" id="ARBA00022989"/>
    </source>
</evidence>
<evidence type="ECO:0000259" key="12">
    <source>
        <dbReference type="PROSITE" id="PS50893"/>
    </source>
</evidence>
<dbReference type="PROSITE" id="PS00211">
    <property type="entry name" value="ABC_TRANSPORTER_1"/>
    <property type="match status" value="2"/>
</dbReference>
<dbReference type="PROSITE" id="PS50929">
    <property type="entry name" value="ABC_TM1F"/>
    <property type="match status" value="2"/>
</dbReference>
<dbReference type="GO" id="GO:0005524">
    <property type="term" value="F:ATP binding"/>
    <property type="evidence" value="ECO:0007669"/>
    <property type="project" value="UniProtKB-KW"/>
</dbReference>
<dbReference type="InterPro" id="IPR044726">
    <property type="entry name" value="ABCC_6TM_D2"/>
</dbReference>
<feature type="transmembrane region" description="Helical" evidence="11">
    <location>
        <begin position="906"/>
        <end position="930"/>
    </location>
</feature>
<reference evidence="14" key="1">
    <citation type="submission" date="2023-06" db="EMBL/GenBank/DDBJ databases">
        <title>Conoideocrella luteorostrata (Hypocreales: Clavicipitaceae), a potential biocontrol fungus for elongate hemlock scale in United States Christmas tree production areas.</title>
        <authorList>
            <person name="Barrett H."/>
            <person name="Lovett B."/>
            <person name="Macias A.M."/>
            <person name="Stajich J.E."/>
            <person name="Kasson M.T."/>
        </authorList>
    </citation>
    <scope>NUCLEOTIDE SEQUENCE</scope>
    <source>
        <strain evidence="14">ARSEF 14590</strain>
    </source>
</reference>
<feature type="domain" description="ABC transmembrane type-1" evidence="13">
    <location>
        <begin position="910"/>
        <end position="1189"/>
    </location>
</feature>
<sequence>MEVDNYNATACGDGVFGPGVWTSGCRGGFDFSLTFQESILTILPAAVFLALAGPRVVYLFRSRDRTRKTATYTPKLVMASVLSGLNVGLVAIVAASKRLNTNVSLASSVLSLVASCCILLLAHAEHVKSIRPSFLLTIYLFVSLLFDATRLRTEWLLSINNAYASVLSAVVGAKLTLLVLETVEKRSILIKNGKSPSKESTSGPLSRGFFVWLNPLLITGWATILTNKGLPDIYEKLSSRKLEVRFATKWDKKVAASKTPWLFLTTLNVLKWELASITLPRVGMIGLSISQPFLISNALRFLAMPDSPAATNLGYGLIGAFALVFLGSALLTAWHEHLTFRAGAMVRGGLISLIYRKTLRMPTKDLLSSSAVALMGNDVETLTERLSNLLVESWANTVTVGIAMWLLYVQLGAVFVAPIVMALVSLSVNTWLGKLMVPRMMTYQKATQDRINFTSEVLGNMRAVKMLGFTDKFSRLISQKRNNDIDAGKQFRVISVWTNAVTNGNISITQAVTFGAYAIAAKITGSDTFSTTQAITALSILNVMMMPLSHLLGNIPSSFSAFGCFKRIQDFLLLDERVDGRTLLMRPHEKILDSTSHDGHVAAAVSGIELGNLKPQKMDVSPVTVSSGSFNWGERAVLQDINTSLPMGANGSLTTIVGPIGSGKSTFLKALLGETAVANGVVSLSSAEVSFCDQTPWVMNATIKDNIIAESRGFEESWFDTVVEACDLAVDLARLPAGAETVVGDKGLRLSGGQKQRIAIARAVYSRKRVAIFDDVFSGLDKVTERAVFTRLFSKTGLLRQSGTTVILATHSVHHLPESDFVIALDAAGHIVEQGTFTDLRTRGKYIQSLDITEPDTESDEEESTSRTEVKEMTDEVKPLTMRAEVEQKRSSDRATFKYYLASVRWFNLIVSASYVILQGVLIMMRYVWITWWGDGKFRPSDDVGFWLGLYTAMSMGETVFISLAIMEGLMVLGPVSGRLLHSRLLNAVMGAPLSFITKNETGSLVNRFSQDLRFVDVVLPITLSVFLFEVVNVISIAGLAAAAVSWFAISIPFVVVVLVVIQRFYVRTSKQLRLLEIEHKAPLYSHFLESMNGLSTIRAFGWTKPYCEKNLRLLDNAQKPSYLLYCIQRWLTLVLDLVVAALTVMLMACAVVLRHKVNPSLLGIALVNMMELGNNLKGIIIQWSTLETSLGAVTRIKEFAENAPVEVLPQESKDPGLAWPAQGAVQFRKVSVKYDTLEEPILQNITFDIQHGQRIGICGRSGSGKSSLIQTLFRLADIIDGQVLIDGEDITRIPRSLVRERLSCLTQEPFIFTNTIRFNVDPLEQHEDDAKIVDALRRVGLWSIMKRKIDDGKNPLYETMDETFLSHGQRQLLCLARALLKKSSVLILDEPTSSVDRVTDATMQEVIRAEFRDQTIIMIAHRLDTLLDFDKIAVLDMGVLVEFDSPERLLANGDGYFSRLYRADGTKR</sequence>
<dbReference type="PANTHER" id="PTHR24223">
    <property type="entry name" value="ATP-BINDING CASSETTE SUB-FAMILY C"/>
    <property type="match status" value="1"/>
</dbReference>
<dbReference type="InterPro" id="IPR056227">
    <property type="entry name" value="TMD0_ABC"/>
</dbReference>
<evidence type="ECO:0000256" key="11">
    <source>
        <dbReference type="SAM" id="Phobius"/>
    </source>
</evidence>
<evidence type="ECO:0000256" key="9">
    <source>
        <dbReference type="ARBA" id="ARBA00023180"/>
    </source>
</evidence>
<dbReference type="CDD" id="cd18580">
    <property type="entry name" value="ABC_6TM_ABCC_D2"/>
    <property type="match status" value="1"/>
</dbReference>
<evidence type="ECO:0000256" key="3">
    <source>
        <dbReference type="ARBA" id="ARBA00022475"/>
    </source>
</evidence>
<evidence type="ECO:0000256" key="1">
    <source>
        <dbReference type="ARBA" id="ARBA00004651"/>
    </source>
</evidence>
<evidence type="ECO:0008006" key="16">
    <source>
        <dbReference type="Google" id="ProtNLM"/>
    </source>
</evidence>
<evidence type="ECO:0000313" key="14">
    <source>
        <dbReference type="EMBL" id="KAK2593714.1"/>
    </source>
</evidence>
<feature type="compositionally biased region" description="Acidic residues" evidence="10">
    <location>
        <begin position="853"/>
        <end position="863"/>
    </location>
</feature>
<proteinExistence type="predicted"/>
<feature type="transmembrane region" description="Helical" evidence="11">
    <location>
        <begin position="1018"/>
        <end position="1041"/>
    </location>
</feature>
<evidence type="ECO:0000256" key="8">
    <source>
        <dbReference type="ARBA" id="ARBA00023136"/>
    </source>
</evidence>
<feature type="domain" description="ABC transmembrane type-1" evidence="13">
    <location>
        <begin position="282"/>
        <end position="557"/>
    </location>
</feature>
<feature type="compositionally biased region" description="Basic and acidic residues" evidence="10">
    <location>
        <begin position="864"/>
        <end position="874"/>
    </location>
</feature>
<dbReference type="InterPro" id="IPR011527">
    <property type="entry name" value="ABC1_TM_dom"/>
</dbReference>
<keyword evidence="15" id="KW-1185">Reference proteome</keyword>
<dbReference type="SUPFAM" id="SSF52540">
    <property type="entry name" value="P-loop containing nucleoside triphosphate hydrolases"/>
    <property type="match status" value="2"/>
</dbReference>
<feature type="region of interest" description="Disordered" evidence="10">
    <location>
        <begin position="852"/>
        <end position="874"/>
    </location>
</feature>
<dbReference type="SUPFAM" id="SSF90123">
    <property type="entry name" value="ABC transporter transmembrane region"/>
    <property type="match status" value="2"/>
</dbReference>
<dbReference type="FunFam" id="1.20.1560.10:FF:000066">
    <property type="entry name" value="ABC multidrug transporter (Eurofung)"/>
    <property type="match status" value="1"/>
</dbReference>
<keyword evidence="8 11" id="KW-0472">Membrane</keyword>
<feature type="transmembrane region" description="Helical" evidence="11">
    <location>
        <begin position="101"/>
        <end position="122"/>
    </location>
</feature>
<dbReference type="Pfam" id="PF00005">
    <property type="entry name" value="ABC_tran"/>
    <property type="match status" value="2"/>
</dbReference>
<dbReference type="Gene3D" id="3.40.50.300">
    <property type="entry name" value="P-loop containing nucleotide triphosphate hydrolases"/>
    <property type="match status" value="2"/>
</dbReference>
<keyword evidence="9" id="KW-0325">Glycoprotein</keyword>
<comment type="subcellular location">
    <subcellularLocation>
        <location evidence="1">Cell membrane</location>
        <topology evidence="1">Multi-pass membrane protein</topology>
    </subcellularLocation>
</comment>
<feature type="domain" description="ABC transporter" evidence="12">
    <location>
        <begin position="1226"/>
        <end position="1463"/>
    </location>
</feature>
<feature type="transmembrane region" description="Helical" evidence="11">
    <location>
        <begin position="414"/>
        <end position="432"/>
    </location>
</feature>
<dbReference type="GO" id="GO:0005886">
    <property type="term" value="C:plasma membrane"/>
    <property type="evidence" value="ECO:0007669"/>
    <property type="project" value="UniProtKB-SubCell"/>
</dbReference>
<dbReference type="Proteomes" id="UP001251528">
    <property type="component" value="Unassembled WGS sequence"/>
</dbReference>
<evidence type="ECO:0000313" key="15">
    <source>
        <dbReference type="Proteomes" id="UP001251528"/>
    </source>
</evidence>
<dbReference type="InterPro" id="IPR003593">
    <property type="entry name" value="AAA+_ATPase"/>
</dbReference>
<keyword evidence="4 11" id="KW-0812">Transmembrane</keyword>
<accession>A0AAJ0FVV9</accession>
<evidence type="ECO:0000259" key="13">
    <source>
        <dbReference type="PROSITE" id="PS50929"/>
    </source>
</evidence>
<protein>
    <recommendedName>
        <fullName evidence="16">ABC transporter</fullName>
    </recommendedName>
</protein>
<feature type="transmembrane region" description="Helical" evidence="11">
    <location>
        <begin position="39"/>
        <end position="60"/>
    </location>
</feature>
<name>A0AAJ0FVV9_9HYPO</name>
<dbReference type="CDD" id="cd18579">
    <property type="entry name" value="ABC_6TM_ABCC_D1"/>
    <property type="match status" value="1"/>
</dbReference>
<keyword evidence="5" id="KW-0547">Nucleotide-binding</keyword>
<feature type="transmembrane region" description="Helical" evidence="11">
    <location>
        <begin position="134"/>
        <end position="151"/>
    </location>
</feature>
<dbReference type="EMBL" id="JASWJB010000198">
    <property type="protein sequence ID" value="KAK2593714.1"/>
    <property type="molecule type" value="Genomic_DNA"/>
</dbReference>
<comment type="caution">
    <text evidence="14">The sequence shown here is derived from an EMBL/GenBank/DDBJ whole genome shotgun (WGS) entry which is preliminary data.</text>
</comment>
<feature type="domain" description="ABC transporter" evidence="12">
    <location>
        <begin position="618"/>
        <end position="853"/>
    </location>
</feature>
<feature type="transmembrane region" description="Helical" evidence="11">
    <location>
        <begin position="163"/>
        <end position="183"/>
    </location>
</feature>